<dbReference type="VEuPathDB" id="FungiDB:BCV72DRAFT_304060"/>
<evidence type="ECO:0000313" key="1">
    <source>
        <dbReference type="EMBL" id="ORE08036.1"/>
    </source>
</evidence>
<proteinExistence type="predicted"/>
<organism evidence="1">
    <name type="scientific">Rhizopus microsporus var. microsporus</name>
    <dbReference type="NCBI Taxonomy" id="86635"/>
    <lineage>
        <taxon>Eukaryota</taxon>
        <taxon>Fungi</taxon>
        <taxon>Fungi incertae sedis</taxon>
        <taxon>Mucoromycota</taxon>
        <taxon>Mucoromycotina</taxon>
        <taxon>Mucoromycetes</taxon>
        <taxon>Mucorales</taxon>
        <taxon>Mucorineae</taxon>
        <taxon>Rhizopodaceae</taxon>
        <taxon>Rhizopus</taxon>
    </lineage>
</organism>
<accession>A0A1X0R7T1</accession>
<sequence length="107" mass="12150">MAKQLKILELHKEENHSYLADGIVKLYGPKDLEVLLLETSSSFASIDRAKYLFDHHKGFFGTLSMLKLTADKFHKASIETFCKSKVLFVHAAGENIYFQTQITVSLN</sequence>
<dbReference type="OrthoDB" id="2281594at2759"/>
<protein>
    <submittedName>
        <fullName evidence="1">Uncharacterized protein</fullName>
    </submittedName>
</protein>
<dbReference type="Proteomes" id="UP000242414">
    <property type="component" value="Unassembled WGS sequence"/>
</dbReference>
<dbReference type="EMBL" id="KV921894">
    <property type="protein sequence ID" value="ORE08036.1"/>
    <property type="molecule type" value="Genomic_DNA"/>
</dbReference>
<name>A0A1X0R7T1_RHIZD</name>
<dbReference type="AlphaFoldDB" id="A0A1X0R7T1"/>
<gene>
    <name evidence="1" type="ORF">BCV72DRAFT_304060</name>
</gene>
<reference evidence="1" key="1">
    <citation type="journal article" date="2016" name="Proc. Natl. Acad. Sci. U.S.A.">
        <title>Lipid metabolic changes in an early divergent fungus govern the establishment of a mutualistic symbiosis with endobacteria.</title>
        <authorList>
            <person name="Lastovetsky O.A."/>
            <person name="Gaspar M.L."/>
            <person name="Mondo S.J."/>
            <person name="LaButti K.M."/>
            <person name="Sandor L."/>
            <person name="Grigoriev I.V."/>
            <person name="Henry S.A."/>
            <person name="Pawlowska T.E."/>
        </authorList>
    </citation>
    <scope>NUCLEOTIDE SEQUENCE [LARGE SCALE GENOMIC DNA]</scope>
    <source>
        <strain evidence="1">ATCC 52814</strain>
    </source>
</reference>